<dbReference type="PANTHER" id="PTHR43744">
    <property type="entry name" value="ABC TRANSPORTER PERMEASE PROTEIN MG189-RELATED-RELATED"/>
    <property type="match status" value="1"/>
</dbReference>
<dbReference type="SUPFAM" id="SSF161098">
    <property type="entry name" value="MetI-like"/>
    <property type="match status" value="1"/>
</dbReference>
<keyword evidence="6 7" id="KW-0472">Membrane</keyword>
<feature type="transmembrane region" description="Helical" evidence="7">
    <location>
        <begin position="213"/>
        <end position="233"/>
    </location>
</feature>
<dbReference type="Pfam" id="PF00528">
    <property type="entry name" value="BPD_transp_1"/>
    <property type="match status" value="1"/>
</dbReference>
<feature type="domain" description="ABC transmembrane type-1" evidence="8">
    <location>
        <begin position="87"/>
        <end position="275"/>
    </location>
</feature>
<feature type="transmembrane region" description="Helical" evidence="7">
    <location>
        <begin position="155"/>
        <end position="172"/>
    </location>
</feature>
<evidence type="ECO:0000256" key="3">
    <source>
        <dbReference type="ARBA" id="ARBA00022475"/>
    </source>
</evidence>
<feature type="transmembrane region" description="Helical" evidence="7">
    <location>
        <begin position="122"/>
        <end position="143"/>
    </location>
</feature>
<gene>
    <name evidence="9" type="ORF">IAD50_04050</name>
</gene>
<keyword evidence="2 7" id="KW-0813">Transport</keyword>
<accession>A0A9D1LAP4</accession>
<dbReference type="CDD" id="cd06261">
    <property type="entry name" value="TM_PBP2"/>
    <property type="match status" value="1"/>
</dbReference>
<dbReference type="Proteomes" id="UP000824089">
    <property type="component" value="Unassembled WGS sequence"/>
</dbReference>
<feature type="transmembrane region" description="Helical" evidence="7">
    <location>
        <begin position="86"/>
        <end position="110"/>
    </location>
</feature>
<evidence type="ECO:0000256" key="7">
    <source>
        <dbReference type="RuleBase" id="RU363032"/>
    </source>
</evidence>
<dbReference type="GO" id="GO:0055085">
    <property type="term" value="P:transmembrane transport"/>
    <property type="evidence" value="ECO:0007669"/>
    <property type="project" value="InterPro"/>
</dbReference>
<protein>
    <submittedName>
        <fullName evidence="9">Carbohydrate ABC transporter permease</fullName>
    </submittedName>
</protein>
<comment type="caution">
    <text evidence="9">The sequence shown here is derived from an EMBL/GenBank/DDBJ whole genome shotgun (WGS) entry which is preliminary data.</text>
</comment>
<comment type="similarity">
    <text evidence="7">Belongs to the binding-protein-dependent transport system permease family.</text>
</comment>
<keyword evidence="3" id="KW-1003">Cell membrane</keyword>
<evidence type="ECO:0000313" key="10">
    <source>
        <dbReference type="Proteomes" id="UP000824089"/>
    </source>
</evidence>
<dbReference type="PROSITE" id="PS50928">
    <property type="entry name" value="ABC_TM1"/>
    <property type="match status" value="1"/>
</dbReference>
<sequence>MFQVDVDYLKRAKKRKDHGRVVILVFLTLAGLVSLLPLVYLVCTAFKPAEELFLYPPTFFVKNPTLQNFKDLTAITANSAVPFSRYLFNTILITVAYIFCLVFILTMACYPLSKHKFPGRNGLMTLVTTSLMFVAAAAAIPSYLIITSLGIDNTYLVYIIPGLANTTCLFLMKQFLDTVPDDIFEAGKIDGASEWQLYTKIAIPLLRNAQATVIILTFGGIWADTATSTTYIYKEQLRTLGFFMNTIGGGIARTGASAASGLIMTLPSIIIFIIQQSRVMDTMAHSGIK</sequence>
<feature type="transmembrane region" description="Helical" evidence="7">
    <location>
        <begin position="21"/>
        <end position="42"/>
    </location>
</feature>
<keyword evidence="4 7" id="KW-0812">Transmembrane</keyword>
<comment type="subcellular location">
    <subcellularLocation>
        <location evidence="1 7">Cell membrane</location>
        <topology evidence="1 7">Multi-pass membrane protein</topology>
    </subcellularLocation>
</comment>
<feature type="transmembrane region" description="Helical" evidence="7">
    <location>
        <begin position="253"/>
        <end position="274"/>
    </location>
</feature>
<evidence type="ECO:0000256" key="2">
    <source>
        <dbReference type="ARBA" id="ARBA00022448"/>
    </source>
</evidence>
<name>A0A9D1LAP4_9CLOT</name>
<dbReference type="InterPro" id="IPR000515">
    <property type="entry name" value="MetI-like"/>
</dbReference>
<proteinExistence type="inferred from homology"/>
<dbReference type="InterPro" id="IPR035906">
    <property type="entry name" value="MetI-like_sf"/>
</dbReference>
<evidence type="ECO:0000256" key="6">
    <source>
        <dbReference type="ARBA" id="ARBA00023136"/>
    </source>
</evidence>
<evidence type="ECO:0000313" key="9">
    <source>
        <dbReference type="EMBL" id="HIU29453.1"/>
    </source>
</evidence>
<keyword evidence="5 7" id="KW-1133">Transmembrane helix</keyword>
<dbReference type="GO" id="GO:0005886">
    <property type="term" value="C:plasma membrane"/>
    <property type="evidence" value="ECO:0007669"/>
    <property type="project" value="UniProtKB-SubCell"/>
</dbReference>
<dbReference type="Gene3D" id="1.10.3720.10">
    <property type="entry name" value="MetI-like"/>
    <property type="match status" value="1"/>
</dbReference>
<reference evidence="9" key="2">
    <citation type="journal article" date="2021" name="PeerJ">
        <title>Extensive microbial diversity within the chicken gut microbiome revealed by metagenomics and culture.</title>
        <authorList>
            <person name="Gilroy R."/>
            <person name="Ravi A."/>
            <person name="Getino M."/>
            <person name="Pursley I."/>
            <person name="Horton D.L."/>
            <person name="Alikhan N.F."/>
            <person name="Baker D."/>
            <person name="Gharbi K."/>
            <person name="Hall N."/>
            <person name="Watson M."/>
            <person name="Adriaenssens E.M."/>
            <person name="Foster-Nyarko E."/>
            <person name="Jarju S."/>
            <person name="Secka A."/>
            <person name="Antonio M."/>
            <person name="Oren A."/>
            <person name="Chaudhuri R.R."/>
            <person name="La Ragione R."/>
            <person name="Hildebrand F."/>
            <person name="Pallen M.J."/>
        </authorList>
    </citation>
    <scope>NUCLEOTIDE SEQUENCE</scope>
    <source>
        <strain evidence="9">CHK195-4489</strain>
    </source>
</reference>
<evidence type="ECO:0000259" key="8">
    <source>
        <dbReference type="PROSITE" id="PS50928"/>
    </source>
</evidence>
<reference evidence="9" key="1">
    <citation type="submission" date="2020-10" db="EMBL/GenBank/DDBJ databases">
        <authorList>
            <person name="Gilroy R."/>
        </authorList>
    </citation>
    <scope>NUCLEOTIDE SEQUENCE</scope>
    <source>
        <strain evidence="9">CHK195-4489</strain>
    </source>
</reference>
<evidence type="ECO:0000256" key="5">
    <source>
        <dbReference type="ARBA" id="ARBA00022989"/>
    </source>
</evidence>
<organism evidence="9 10">
    <name type="scientific">Candidatus Egerieisoma faecipullorum</name>
    <dbReference type="NCBI Taxonomy" id="2840963"/>
    <lineage>
        <taxon>Bacteria</taxon>
        <taxon>Bacillati</taxon>
        <taxon>Bacillota</taxon>
        <taxon>Clostridia</taxon>
        <taxon>Eubacteriales</taxon>
        <taxon>Clostridiaceae</taxon>
        <taxon>Clostridiaceae incertae sedis</taxon>
        <taxon>Candidatus Egerieisoma</taxon>
    </lineage>
</organism>
<dbReference type="EMBL" id="DVMM01000082">
    <property type="protein sequence ID" value="HIU29453.1"/>
    <property type="molecule type" value="Genomic_DNA"/>
</dbReference>
<dbReference type="PANTHER" id="PTHR43744:SF1">
    <property type="entry name" value="BINDING-PROTEIN-DEPENDENT TRANSPORT SYSTEMS INNER MEMBRANE COMPONENT"/>
    <property type="match status" value="1"/>
</dbReference>
<evidence type="ECO:0000256" key="1">
    <source>
        <dbReference type="ARBA" id="ARBA00004651"/>
    </source>
</evidence>
<dbReference type="AlphaFoldDB" id="A0A9D1LAP4"/>
<evidence type="ECO:0000256" key="4">
    <source>
        <dbReference type="ARBA" id="ARBA00022692"/>
    </source>
</evidence>